<sequence>MSLKEKEVTTGKMLCAVANLHLSWPGGLGGTVSSGSLPKDTFSKWLTVSVTESVRAIDQGEVKLNEGEDLEMTRQLPTPSYHLDCTHLKHTNINCRRYYLQFGDDPLPKLFNYTLQKSIGGSRLCSAIGSMISRPALRDKWSKFLPFLTRKLPGGVAFPPCFSCGTHLLGREKSKQVLCCVQTFTSLEQTPRVERSGNSFFMVLMDSISCSKKAPSAKRKNLDSKFLTAPLFYMRISDHPLPPLPCQVMGYFWLCNLSQKTSVAEGITI</sequence>
<dbReference type="Proteomes" id="UP001054837">
    <property type="component" value="Unassembled WGS sequence"/>
</dbReference>
<gene>
    <name evidence="1" type="ORF">CDAR_6941</name>
</gene>
<dbReference type="AlphaFoldDB" id="A0AAV4PHC8"/>
<keyword evidence="2" id="KW-1185">Reference proteome</keyword>
<accession>A0AAV4PHC8</accession>
<organism evidence="1 2">
    <name type="scientific">Caerostris darwini</name>
    <dbReference type="NCBI Taxonomy" id="1538125"/>
    <lineage>
        <taxon>Eukaryota</taxon>
        <taxon>Metazoa</taxon>
        <taxon>Ecdysozoa</taxon>
        <taxon>Arthropoda</taxon>
        <taxon>Chelicerata</taxon>
        <taxon>Arachnida</taxon>
        <taxon>Araneae</taxon>
        <taxon>Araneomorphae</taxon>
        <taxon>Entelegynae</taxon>
        <taxon>Araneoidea</taxon>
        <taxon>Araneidae</taxon>
        <taxon>Caerostris</taxon>
    </lineage>
</organism>
<reference evidence="1 2" key="1">
    <citation type="submission" date="2021-06" db="EMBL/GenBank/DDBJ databases">
        <title>Caerostris darwini draft genome.</title>
        <authorList>
            <person name="Kono N."/>
            <person name="Arakawa K."/>
        </authorList>
    </citation>
    <scope>NUCLEOTIDE SEQUENCE [LARGE SCALE GENOMIC DNA]</scope>
</reference>
<proteinExistence type="predicted"/>
<evidence type="ECO:0000313" key="1">
    <source>
        <dbReference type="EMBL" id="GIX96034.1"/>
    </source>
</evidence>
<comment type="caution">
    <text evidence="1">The sequence shown here is derived from an EMBL/GenBank/DDBJ whole genome shotgun (WGS) entry which is preliminary data.</text>
</comment>
<protein>
    <submittedName>
        <fullName evidence="1">Uncharacterized protein</fullName>
    </submittedName>
</protein>
<dbReference type="EMBL" id="BPLQ01002854">
    <property type="protein sequence ID" value="GIX96034.1"/>
    <property type="molecule type" value="Genomic_DNA"/>
</dbReference>
<evidence type="ECO:0000313" key="2">
    <source>
        <dbReference type="Proteomes" id="UP001054837"/>
    </source>
</evidence>
<name>A0AAV4PHC8_9ARAC</name>